<dbReference type="Pfam" id="PF06916">
    <property type="entry name" value="FAM210A-B_dom"/>
    <property type="match status" value="1"/>
</dbReference>
<reference evidence="3" key="1">
    <citation type="submission" date="2021-12" db="EMBL/GenBank/DDBJ databases">
        <title>Prjna785345.</title>
        <authorList>
            <person name="Rujirawat T."/>
            <person name="Krajaejun T."/>
        </authorList>
    </citation>
    <scope>NUCLEOTIDE SEQUENCE</scope>
    <source>
        <strain evidence="3">Pi057C3</strain>
    </source>
</reference>
<dbReference type="PANTHER" id="PTHR21377">
    <property type="entry name" value="PROTEIN FAM210B, MITOCHONDRIAL"/>
    <property type="match status" value="1"/>
</dbReference>
<dbReference type="Proteomes" id="UP001209570">
    <property type="component" value="Unassembled WGS sequence"/>
</dbReference>
<comment type="caution">
    <text evidence="3">The sequence shown here is derived from an EMBL/GenBank/DDBJ whole genome shotgun (WGS) entry which is preliminary data.</text>
</comment>
<dbReference type="InterPro" id="IPR009688">
    <property type="entry name" value="FAM210A/B-like_dom"/>
</dbReference>
<feature type="transmembrane region" description="Helical" evidence="1">
    <location>
        <begin position="92"/>
        <end position="111"/>
    </location>
</feature>
<dbReference type="AlphaFoldDB" id="A0AAD5QAS5"/>
<dbReference type="GO" id="GO:0005739">
    <property type="term" value="C:mitochondrion"/>
    <property type="evidence" value="ECO:0007669"/>
    <property type="project" value="TreeGrafter"/>
</dbReference>
<keyword evidence="1" id="KW-0812">Transmembrane</keyword>
<keyword evidence="4" id="KW-1185">Reference proteome</keyword>
<protein>
    <recommendedName>
        <fullName evidence="2">DUF1279 domain-containing protein</fullName>
    </recommendedName>
</protein>
<dbReference type="PANTHER" id="PTHR21377:SF0">
    <property type="entry name" value="PROTEIN FAM210B, MITOCHONDRIAL"/>
    <property type="match status" value="1"/>
</dbReference>
<dbReference type="EMBL" id="JAKCXM010000141">
    <property type="protein sequence ID" value="KAJ0400965.1"/>
    <property type="molecule type" value="Genomic_DNA"/>
</dbReference>
<evidence type="ECO:0000259" key="2">
    <source>
        <dbReference type="Pfam" id="PF06916"/>
    </source>
</evidence>
<organism evidence="3 4">
    <name type="scientific">Pythium insidiosum</name>
    <name type="common">Pythiosis disease agent</name>
    <dbReference type="NCBI Taxonomy" id="114742"/>
    <lineage>
        <taxon>Eukaryota</taxon>
        <taxon>Sar</taxon>
        <taxon>Stramenopiles</taxon>
        <taxon>Oomycota</taxon>
        <taxon>Peronosporomycetes</taxon>
        <taxon>Pythiales</taxon>
        <taxon>Pythiaceae</taxon>
        <taxon>Pythium</taxon>
    </lineage>
</organism>
<gene>
    <name evidence="3" type="ORF">P43SY_008768</name>
</gene>
<dbReference type="InterPro" id="IPR045866">
    <property type="entry name" value="FAM210A/B-like"/>
</dbReference>
<keyword evidence="1" id="KW-0472">Membrane</keyword>
<name>A0AAD5QAS5_PYTIN</name>
<proteinExistence type="predicted"/>
<accession>A0AAD5QAS5</accession>
<evidence type="ECO:0000256" key="1">
    <source>
        <dbReference type="SAM" id="Phobius"/>
    </source>
</evidence>
<evidence type="ECO:0000313" key="4">
    <source>
        <dbReference type="Proteomes" id="UP001209570"/>
    </source>
</evidence>
<evidence type="ECO:0000313" key="3">
    <source>
        <dbReference type="EMBL" id="KAJ0400965.1"/>
    </source>
</evidence>
<feature type="domain" description="DUF1279" evidence="2">
    <location>
        <begin position="84"/>
        <end position="169"/>
    </location>
</feature>
<sequence length="184" mass="20453">MLARVLLSKTTLQHVARRATFHGASTRNAVFSVQLHAFSTTNKADDRQEPMLQTVEELIAENEALKKEVAELKKKAQKPGLMGTIKEYGMPFFFWWTGLYLATGVGFYAAFDSGLLNGGEVIDVVMSLGLDRFVDPERLNPTHGNLALAIIVNEVVEPIRFPFALATIPHVKKLLSRNKTPESQ</sequence>
<keyword evidence="1" id="KW-1133">Transmembrane helix</keyword>